<evidence type="ECO:0000256" key="1">
    <source>
        <dbReference type="ARBA" id="ARBA00004906"/>
    </source>
</evidence>
<evidence type="ECO:0000313" key="9">
    <source>
        <dbReference type="EMBL" id="RLN14082.1"/>
    </source>
</evidence>
<feature type="region of interest" description="Disordered" evidence="7">
    <location>
        <begin position="1"/>
        <end position="41"/>
    </location>
</feature>
<evidence type="ECO:0000256" key="5">
    <source>
        <dbReference type="ARBA" id="ARBA00022833"/>
    </source>
</evidence>
<evidence type="ECO:0000313" key="10">
    <source>
        <dbReference type="Proteomes" id="UP000285883"/>
    </source>
</evidence>
<evidence type="ECO:0000256" key="6">
    <source>
        <dbReference type="PROSITE-ProRule" id="PRU00175"/>
    </source>
</evidence>
<dbReference type="InterPro" id="IPR013083">
    <property type="entry name" value="Znf_RING/FYVE/PHD"/>
</dbReference>
<dbReference type="InterPro" id="IPR024766">
    <property type="entry name" value="Znf_RING_H2"/>
</dbReference>
<evidence type="ECO:0000256" key="3">
    <source>
        <dbReference type="ARBA" id="ARBA00022771"/>
    </source>
</evidence>
<gene>
    <name evidence="9" type="ORF">BBI17_004570</name>
</gene>
<feature type="region of interest" description="Disordered" evidence="7">
    <location>
        <begin position="243"/>
        <end position="295"/>
    </location>
</feature>
<protein>
    <recommendedName>
        <fullName evidence="8">RING-type domain-containing protein</fullName>
    </recommendedName>
</protein>
<comment type="pathway">
    <text evidence="1">Protein modification; protein ubiquitination.</text>
</comment>
<feature type="compositionally biased region" description="Polar residues" evidence="7">
    <location>
        <begin position="258"/>
        <end position="278"/>
    </location>
</feature>
<name>A0A421F0F6_9STRA</name>
<dbReference type="PANTHER" id="PTHR47177:SF3">
    <property type="entry name" value="F18C1.6 PROTEIN"/>
    <property type="match status" value="1"/>
</dbReference>
<dbReference type="Gene3D" id="1.20.930.10">
    <property type="entry name" value="Conserved domain common to transcription factors TFIIS, elongin A, CRSP70"/>
    <property type="match status" value="1"/>
</dbReference>
<evidence type="ECO:0000259" key="8">
    <source>
        <dbReference type="PROSITE" id="PS50089"/>
    </source>
</evidence>
<reference evidence="9 10" key="1">
    <citation type="submission" date="2018-07" db="EMBL/GenBank/DDBJ databases">
        <title>Genome sequencing of oomycete isolates from Chile give support for New Zealand origin for Phytophthora kernoviae and make available the first Nothophytophthora sp. genome.</title>
        <authorList>
            <person name="Studholme D.J."/>
            <person name="Sanfuentes E."/>
            <person name="Panda P."/>
            <person name="Hill R."/>
            <person name="Sambles C."/>
            <person name="Grant M."/>
            <person name="Williams N.M."/>
            <person name="Mcdougal R.L."/>
        </authorList>
    </citation>
    <scope>NUCLEOTIDE SEQUENCE [LARGE SCALE GENOMIC DNA]</scope>
    <source>
        <strain evidence="9">Chile2</strain>
    </source>
</reference>
<keyword evidence="2" id="KW-0479">Metal-binding</keyword>
<dbReference type="PROSITE" id="PS50089">
    <property type="entry name" value="ZF_RING_2"/>
    <property type="match status" value="1"/>
</dbReference>
<keyword evidence="4" id="KW-0833">Ubl conjugation pathway</keyword>
<feature type="compositionally biased region" description="Basic residues" evidence="7">
    <location>
        <begin position="282"/>
        <end position="293"/>
    </location>
</feature>
<dbReference type="PANTHER" id="PTHR47177">
    <property type="entry name" value="F18C1.6 PROTEIN"/>
    <property type="match status" value="1"/>
</dbReference>
<accession>A0A421F0F6</accession>
<organism evidence="9 10">
    <name type="scientific">Phytophthora kernoviae</name>
    <dbReference type="NCBI Taxonomy" id="325452"/>
    <lineage>
        <taxon>Eukaryota</taxon>
        <taxon>Sar</taxon>
        <taxon>Stramenopiles</taxon>
        <taxon>Oomycota</taxon>
        <taxon>Peronosporomycetes</taxon>
        <taxon>Peronosporales</taxon>
        <taxon>Peronosporaceae</taxon>
        <taxon>Phytophthora</taxon>
    </lineage>
</organism>
<dbReference type="EMBL" id="MAYM02001654">
    <property type="protein sequence ID" value="RLN14082.1"/>
    <property type="molecule type" value="Genomic_DNA"/>
</dbReference>
<feature type="compositionally biased region" description="Acidic residues" evidence="7">
    <location>
        <begin position="18"/>
        <end position="41"/>
    </location>
</feature>
<evidence type="ECO:0000256" key="4">
    <source>
        <dbReference type="ARBA" id="ARBA00022786"/>
    </source>
</evidence>
<dbReference type="AlphaFoldDB" id="A0A421F0F6"/>
<proteinExistence type="predicted"/>
<dbReference type="SUPFAM" id="SSF57850">
    <property type="entry name" value="RING/U-box"/>
    <property type="match status" value="1"/>
</dbReference>
<comment type="caution">
    <text evidence="9">The sequence shown here is derived from an EMBL/GenBank/DDBJ whole genome shotgun (WGS) entry which is preliminary data.</text>
</comment>
<sequence length="379" mass="42775">MPEAEEEEEKRDPVEVVVIDDDDGANDHQDNEEEDDVVGETENDADVVDALQQGFLPNCDHRFHFDCIVAWAKVTNLCPLCKTKFNTITRHDVNGNVVHTKPISDHKQVFKPNPADHDIAAQLSLVNQARCELCGLRLVSRVKTFFGRLHNKEKEVAIELGCLSVLQQWIRSPEQQENAASASSPNPQVLDAVLAILETLPVRREHLVEENGLQDTMDSIPELPDASIEMRERAIELSERWRKLNPPAPSEPPRMQVDEQTSSPVNTAQNLPVITAFTSPKRPTRSKGKRKRKNEPWSETVVEYVKAKLYPLYKQSHSLTRERFKTIVKQVADLFSQEAASMQSTLLLPSGELSNLAKMRIKKLIDQVYKTGLFCSAIS</sequence>
<dbReference type="Gene3D" id="3.30.40.10">
    <property type="entry name" value="Zinc/RING finger domain, C3HC4 (zinc finger)"/>
    <property type="match status" value="1"/>
</dbReference>
<evidence type="ECO:0000256" key="7">
    <source>
        <dbReference type="SAM" id="MobiDB-lite"/>
    </source>
</evidence>
<keyword evidence="5" id="KW-0862">Zinc</keyword>
<dbReference type="Pfam" id="PF12678">
    <property type="entry name" value="zf-rbx1"/>
    <property type="match status" value="1"/>
</dbReference>
<dbReference type="InterPro" id="IPR001841">
    <property type="entry name" value="Znf_RING"/>
</dbReference>
<evidence type="ECO:0000256" key="2">
    <source>
        <dbReference type="ARBA" id="ARBA00022723"/>
    </source>
</evidence>
<dbReference type="GO" id="GO:0008270">
    <property type="term" value="F:zinc ion binding"/>
    <property type="evidence" value="ECO:0007669"/>
    <property type="project" value="UniProtKB-KW"/>
</dbReference>
<dbReference type="Proteomes" id="UP000285883">
    <property type="component" value="Unassembled WGS sequence"/>
</dbReference>
<keyword evidence="3 6" id="KW-0863">Zinc-finger</keyword>
<dbReference type="InterPro" id="IPR035441">
    <property type="entry name" value="TFIIS/LEDGF_dom_sf"/>
</dbReference>
<feature type="domain" description="RING-type" evidence="8">
    <location>
        <begin position="59"/>
        <end position="82"/>
    </location>
</feature>